<dbReference type="AlphaFoldDB" id="A0A0E9S1M5"/>
<sequence>MISDELNIKICSCKLICISSGFLVNPLYIISCLCITTVQVQLPTRVLLDNGKII</sequence>
<accession>A0A0E9S1M5</accession>
<organism evidence="1">
    <name type="scientific">Anguilla anguilla</name>
    <name type="common">European freshwater eel</name>
    <name type="synonym">Muraena anguilla</name>
    <dbReference type="NCBI Taxonomy" id="7936"/>
    <lineage>
        <taxon>Eukaryota</taxon>
        <taxon>Metazoa</taxon>
        <taxon>Chordata</taxon>
        <taxon>Craniata</taxon>
        <taxon>Vertebrata</taxon>
        <taxon>Euteleostomi</taxon>
        <taxon>Actinopterygii</taxon>
        <taxon>Neopterygii</taxon>
        <taxon>Teleostei</taxon>
        <taxon>Anguilliformes</taxon>
        <taxon>Anguillidae</taxon>
        <taxon>Anguilla</taxon>
    </lineage>
</organism>
<evidence type="ECO:0000313" key="1">
    <source>
        <dbReference type="EMBL" id="JAH34570.1"/>
    </source>
</evidence>
<proteinExistence type="predicted"/>
<dbReference type="EMBL" id="GBXM01074007">
    <property type="protein sequence ID" value="JAH34570.1"/>
    <property type="molecule type" value="Transcribed_RNA"/>
</dbReference>
<reference evidence="1" key="1">
    <citation type="submission" date="2014-11" db="EMBL/GenBank/DDBJ databases">
        <authorList>
            <person name="Amaro Gonzalez C."/>
        </authorList>
    </citation>
    <scope>NUCLEOTIDE SEQUENCE</scope>
</reference>
<protein>
    <submittedName>
        <fullName evidence="1">Uncharacterized protein</fullName>
    </submittedName>
</protein>
<name>A0A0E9S1M5_ANGAN</name>
<reference evidence="1" key="2">
    <citation type="journal article" date="2015" name="Fish Shellfish Immunol.">
        <title>Early steps in the European eel (Anguilla anguilla)-Vibrio vulnificus interaction in the gills: Role of the RtxA13 toxin.</title>
        <authorList>
            <person name="Callol A."/>
            <person name="Pajuelo D."/>
            <person name="Ebbesson L."/>
            <person name="Teles M."/>
            <person name="MacKenzie S."/>
            <person name="Amaro C."/>
        </authorList>
    </citation>
    <scope>NUCLEOTIDE SEQUENCE</scope>
</reference>